<reference evidence="1" key="1">
    <citation type="submission" date="2021-06" db="EMBL/GenBank/DDBJ databases">
        <authorList>
            <person name="Kallberg Y."/>
            <person name="Tangrot J."/>
            <person name="Rosling A."/>
        </authorList>
    </citation>
    <scope>NUCLEOTIDE SEQUENCE</scope>
    <source>
        <strain evidence="1">MA461A</strain>
    </source>
</reference>
<evidence type="ECO:0000313" key="2">
    <source>
        <dbReference type="Proteomes" id="UP000789920"/>
    </source>
</evidence>
<dbReference type="Proteomes" id="UP000789920">
    <property type="component" value="Unassembled WGS sequence"/>
</dbReference>
<name>A0ACA9KRZ7_9GLOM</name>
<comment type="caution">
    <text evidence="1">The sequence shown here is derived from an EMBL/GenBank/DDBJ whole genome shotgun (WGS) entry which is preliminary data.</text>
</comment>
<protein>
    <submittedName>
        <fullName evidence="1">1155_t:CDS:1</fullName>
    </submittedName>
</protein>
<gene>
    <name evidence="1" type="ORF">RPERSI_LOCUS1348</name>
</gene>
<organism evidence="1 2">
    <name type="scientific">Racocetra persica</name>
    <dbReference type="NCBI Taxonomy" id="160502"/>
    <lineage>
        <taxon>Eukaryota</taxon>
        <taxon>Fungi</taxon>
        <taxon>Fungi incertae sedis</taxon>
        <taxon>Mucoromycota</taxon>
        <taxon>Glomeromycotina</taxon>
        <taxon>Glomeromycetes</taxon>
        <taxon>Diversisporales</taxon>
        <taxon>Gigasporaceae</taxon>
        <taxon>Racocetra</taxon>
    </lineage>
</organism>
<keyword evidence="2" id="KW-1185">Reference proteome</keyword>
<accession>A0ACA9KRZ7</accession>
<proteinExistence type="predicted"/>
<sequence>MIVFNKISSTESNEISLTELNNFILQFDTYDIIKLPYINCQFIYNKEFVNSPYCKSFSEFEYPSETLVGLENLEILPDCKSFSEFEYPSGTLPGLSIS</sequence>
<dbReference type="EMBL" id="CAJVQC010001212">
    <property type="protein sequence ID" value="CAG8489997.1"/>
    <property type="molecule type" value="Genomic_DNA"/>
</dbReference>
<evidence type="ECO:0000313" key="1">
    <source>
        <dbReference type="EMBL" id="CAG8489997.1"/>
    </source>
</evidence>